<evidence type="ECO:0000256" key="1">
    <source>
        <dbReference type="SAM" id="MobiDB-lite"/>
    </source>
</evidence>
<name>A0A7Y7II68_9MICC</name>
<keyword evidence="2" id="KW-0812">Transmembrane</keyword>
<keyword evidence="2" id="KW-1133">Transmembrane helix</keyword>
<evidence type="ECO:0000256" key="2">
    <source>
        <dbReference type="SAM" id="Phobius"/>
    </source>
</evidence>
<feature type="transmembrane region" description="Helical" evidence="2">
    <location>
        <begin position="115"/>
        <end position="136"/>
    </location>
</feature>
<sequence length="468" mass="48568">MMTQEPEQPPLDPNGGTAGQPVPPVRGQEPAAGQGPAQPPWGQYAQQPQQPPAQPPWGQYAQQPQWGQPQQPGQNPYGYNQYMAPPKPGVIPLRPLRLGEVLDGAFQAARHNGKAIFGSALIFQVITAVLTLAITLSSVGPLTSNIFSDSLSGAAPTEAQLNGLATSMLQLFIGVGAVSFISALMEMVLQGALVVPVLRATLNRKTDFGQMWRLVRPRIGTLLLLALVYAGATLVAVAVYAGVLIGLLFATNTVNSGSGGFAALGFGLLLSLPFLAAGVWAGVKVLLAPAAIVVEGIGVFAGLKRSWQLTQQNWWRTFGISALAAIIAGAIGAIITTPVSLLLGLLLPVMSPTPDQVMGTSVIASVISALIGALVGAVTVAFQTGVMALIYVDLRMRRDGFDVTLLKESESGTDDGGIPGRGAPVPAAAGRYQAGQHPPGQHPGQNPPAPTPPAPYPGEQPPTRHPGQ</sequence>
<accession>A0A7Y7II68</accession>
<comment type="caution">
    <text evidence="4">The sequence shown here is derived from an EMBL/GenBank/DDBJ whole genome shotgun (WGS) entry which is preliminary data.</text>
</comment>
<evidence type="ECO:0000259" key="3">
    <source>
        <dbReference type="Pfam" id="PF25231"/>
    </source>
</evidence>
<keyword evidence="2" id="KW-0472">Membrane</keyword>
<evidence type="ECO:0000313" key="4">
    <source>
        <dbReference type="EMBL" id="NVM95535.1"/>
    </source>
</evidence>
<feature type="domain" description="DUF7847" evidence="3">
    <location>
        <begin position="97"/>
        <end position="382"/>
    </location>
</feature>
<dbReference type="Pfam" id="PF25231">
    <property type="entry name" value="DUF7847"/>
    <property type="match status" value="1"/>
</dbReference>
<dbReference type="InterPro" id="IPR057169">
    <property type="entry name" value="DUF7847"/>
</dbReference>
<reference evidence="4 5" key="1">
    <citation type="submission" date="2020-02" db="EMBL/GenBank/DDBJ databases">
        <title>Genome sequence of strain AETb3-4.</title>
        <authorList>
            <person name="Gao J."/>
            <person name="Zhang X."/>
        </authorList>
    </citation>
    <scope>NUCLEOTIDE SEQUENCE [LARGE SCALE GENOMIC DNA]</scope>
    <source>
        <strain evidence="4 5">AETb3-4</strain>
    </source>
</reference>
<gene>
    <name evidence="4" type="ORF">G6034_11525</name>
</gene>
<feature type="region of interest" description="Disordered" evidence="1">
    <location>
        <begin position="1"/>
        <end position="82"/>
    </location>
</feature>
<feature type="compositionally biased region" description="Low complexity" evidence="1">
    <location>
        <begin position="30"/>
        <end position="48"/>
    </location>
</feature>
<dbReference type="EMBL" id="JAAMFM010000016">
    <property type="protein sequence ID" value="NVM95535.1"/>
    <property type="molecule type" value="Genomic_DNA"/>
</dbReference>
<feature type="transmembrane region" description="Helical" evidence="2">
    <location>
        <begin position="171"/>
        <end position="198"/>
    </location>
</feature>
<evidence type="ECO:0000313" key="5">
    <source>
        <dbReference type="Proteomes" id="UP000543556"/>
    </source>
</evidence>
<feature type="compositionally biased region" description="Pro residues" evidence="1">
    <location>
        <begin position="445"/>
        <end position="468"/>
    </location>
</feature>
<organism evidence="4 5">
    <name type="scientific">Arthrobacter wenxiniae</name>
    <dbReference type="NCBI Taxonomy" id="2713570"/>
    <lineage>
        <taxon>Bacteria</taxon>
        <taxon>Bacillati</taxon>
        <taxon>Actinomycetota</taxon>
        <taxon>Actinomycetes</taxon>
        <taxon>Micrococcales</taxon>
        <taxon>Micrococcaceae</taxon>
        <taxon>Arthrobacter</taxon>
    </lineage>
</organism>
<proteinExistence type="predicted"/>
<feature type="compositionally biased region" description="Low complexity" evidence="1">
    <location>
        <begin position="421"/>
        <end position="444"/>
    </location>
</feature>
<feature type="region of interest" description="Disordered" evidence="1">
    <location>
        <begin position="408"/>
        <end position="468"/>
    </location>
</feature>
<dbReference type="RefSeq" id="WP_176635262.1">
    <property type="nucleotide sequence ID" value="NZ_JAAMFM010000016.1"/>
</dbReference>
<feature type="transmembrane region" description="Helical" evidence="2">
    <location>
        <begin position="362"/>
        <end position="392"/>
    </location>
</feature>
<dbReference type="Proteomes" id="UP000543556">
    <property type="component" value="Unassembled WGS sequence"/>
</dbReference>
<protein>
    <recommendedName>
        <fullName evidence="3">DUF7847 domain-containing protein</fullName>
    </recommendedName>
</protein>
<dbReference type="AlphaFoldDB" id="A0A7Y7II68"/>
<feature type="compositionally biased region" description="Low complexity" evidence="1">
    <location>
        <begin position="56"/>
        <end position="82"/>
    </location>
</feature>
<feature type="transmembrane region" description="Helical" evidence="2">
    <location>
        <begin position="323"/>
        <end position="350"/>
    </location>
</feature>
<feature type="transmembrane region" description="Helical" evidence="2">
    <location>
        <begin position="219"/>
        <end position="250"/>
    </location>
</feature>
<keyword evidence="5" id="KW-1185">Reference proteome</keyword>
<feature type="transmembrane region" description="Helical" evidence="2">
    <location>
        <begin position="270"/>
        <end position="303"/>
    </location>
</feature>